<dbReference type="Gene3D" id="3.40.190.10">
    <property type="entry name" value="Periplasmic binding protein-like II"/>
    <property type="match status" value="2"/>
</dbReference>
<dbReference type="PANTHER" id="PTHR30368">
    <property type="entry name" value="SULFATE-BINDING PROTEIN"/>
    <property type="match status" value="1"/>
</dbReference>
<evidence type="ECO:0000313" key="8">
    <source>
        <dbReference type="Proteomes" id="UP000249396"/>
    </source>
</evidence>
<dbReference type="NCBIfam" id="TIGR00971">
    <property type="entry name" value="3a0106s03"/>
    <property type="match status" value="1"/>
</dbReference>
<proteinExistence type="inferred from homology"/>
<evidence type="ECO:0000256" key="4">
    <source>
        <dbReference type="ARBA" id="ARBA00022729"/>
    </source>
</evidence>
<keyword evidence="5" id="KW-0574">Periplasm</keyword>
<dbReference type="PANTHER" id="PTHR30368:SF2">
    <property type="entry name" value="SULFATE-BINDING PROTEIN"/>
    <property type="match status" value="1"/>
</dbReference>
<dbReference type="GO" id="GO:0042597">
    <property type="term" value="C:periplasmic space"/>
    <property type="evidence" value="ECO:0007669"/>
    <property type="project" value="UniProtKB-SubCell"/>
</dbReference>
<evidence type="ECO:0000256" key="5">
    <source>
        <dbReference type="ARBA" id="ARBA00022764"/>
    </source>
</evidence>
<feature type="transmembrane region" description="Helical" evidence="6">
    <location>
        <begin position="6"/>
        <end position="23"/>
    </location>
</feature>
<accession>A0A2W4S826</accession>
<gene>
    <name evidence="7" type="ORF">DM484_28940</name>
</gene>
<keyword evidence="4" id="KW-0732">Signal</keyword>
<reference evidence="7 8" key="1">
    <citation type="journal article" date="2018" name="Aquat. Microb. Ecol.">
        <title>Gammaproteobacterial methanotrophs dominate.</title>
        <authorList>
            <person name="Rissanen A.J."/>
            <person name="Saarenheimo J."/>
            <person name="Tiirola M."/>
            <person name="Peura S."/>
            <person name="Aalto S.L."/>
            <person name="Karvinen A."/>
            <person name="Nykanen H."/>
        </authorList>
    </citation>
    <scope>NUCLEOTIDE SEQUENCE [LARGE SCALE GENOMIC DNA]</scope>
    <source>
        <strain evidence="7">AMbin10</strain>
    </source>
</reference>
<dbReference type="Pfam" id="PF13531">
    <property type="entry name" value="SBP_bac_11"/>
    <property type="match status" value="1"/>
</dbReference>
<keyword evidence="6" id="KW-0812">Transmembrane</keyword>
<keyword evidence="6" id="KW-0472">Membrane</keyword>
<evidence type="ECO:0000256" key="6">
    <source>
        <dbReference type="SAM" id="Phobius"/>
    </source>
</evidence>
<evidence type="ECO:0000256" key="3">
    <source>
        <dbReference type="ARBA" id="ARBA00022448"/>
    </source>
</evidence>
<dbReference type="SUPFAM" id="SSF53850">
    <property type="entry name" value="Periplasmic binding protein-like II"/>
    <property type="match status" value="1"/>
</dbReference>
<feature type="non-terminal residue" evidence="7">
    <location>
        <position position="259"/>
    </location>
</feature>
<evidence type="ECO:0000256" key="2">
    <source>
        <dbReference type="ARBA" id="ARBA00006099"/>
    </source>
</evidence>
<dbReference type="GO" id="GO:0140104">
    <property type="term" value="F:molecular carrier activity"/>
    <property type="evidence" value="ECO:0007669"/>
    <property type="project" value="InterPro"/>
</dbReference>
<dbReference type="GO" id="GO:1902358">
    <property type="term" value="P:sulfate transmembrane transport"/>
    <property type="evidence" value="ECO:0007669"/>
    <property type="project" value="InterPro"/>
</dbReference>
<protein>
    <submittedName>
        <fullName evidence="7">Sulfate transporter subunit</fullName>
    </submittedName>
</protein>
<sequence>MNTKWLNAIALVLVVVAVALVGFKNIKREKSRPLLNVSYDPTRELYNEINAKFIAKYEEETGSWVGVEQTHGGSTRQARAVADGALAADVVTLALPSDIEILVKHGLVANDWQKRFPNDSEPYFSTIVFVVRKANPKHIKDWPDLIGPDIAVITPNPKTSGNGKLSLLAAWGSVIHNGGNESQALDFVKKIYQHVPVLGQGARDSTTTFTLEGVGDVHLTWENEALRETKEAKGELEIVYPPVSIRAEPSVTWVDSNVA</sequence>
<comment type="subcellular location">
    <subcellularLocation>
        <location evidence="1">Periplasm</location>
    </subcellularLocation>
</comment>
<dbReference type="InterPro" id="IPR005669">
    <property type="entry name" value="Thiosulph/SO4-bd"/>
</dbReference>
<comment type="caution">
    <text evidence="7">The sequence shown here is derived from an EMBL/GenBank/DDBJ whole genome shotgun (WGS) entry which is preliminary data.</text>
</comment>
<name>A0A2W4S826_9GAMM</name>
<dbReference type="Proteomes" id="UP000249396">
    <property type="component" value="Unassembled WGS sequence"/>
</dbReference>
<evidence type="ECO:0000256" key="1">
    <source>
        <dbReference type="ARBA" id="ARBA00004418"/>
    </source>
</evidence>
<dbReference type="EMBL" id="QJPH01000565">
    <property type="protein sequence ID" value="PZN69984.1"/>
    <property type="molecule type" value="Genomic_DNA"/>
</dbReference>
<dbReference type="AlphaFoldDB" id="A0A2W4S826"/>
<keyword evidence="3" id="KW-0813">Transport</keyword>
<organism evidence="7 8">
    <name type="scientific">Candidatus Methylumidiphilus alinenensis</name>
    <dbReference type="NCBI Taxonomy" id="2202197"/>
    <lineage>
        <taxon>Bacteria</taxon>
        <taxon>Pseudomonadati</taxon>
        <taxon>Pseudomonadota</taxon>
        <taxon>Gammaproteobacteria</taxon>
        <taxon>Methylococcales</taxon>
        <taxon>Candidatus Methylumidiphilus</taxon>
    </lineage>
</organism>
<evidence type="ECO:0000313" key="7">
    <source>
        <dbReference type="EMBL" id="PZN69984.1"/>
    </source>
</evidence>
<comment type="similarity">
    <text evidence="2">Belongs to the prokaryotic sulfate-binding protein family.</text>
</comment>
<keyword evidence="6" id="KW-1133">Transmembrane helix</keyword>